<gene>
    <name evidence="1" type="ORF">GCM10008939_33580</name>
</gene>
<proteinExistence type="predicted"/>
<evidence type="ECO:0000313" key="2">
    <source>
        <dbReference type="Proteomes" id="UP000635726"/>
    </source>
</evidence>
<protein>
    <submittedName>
        <fullName evidence="1">Uncharacterized protein</fullName>
    </submittedName>
</protein>
<evidence type="ECO:0000313" key="1">
    <source>
        <dbReference type="EMBL" id="GGJ86881.1"/>
    </source>
</evidence>
<dbReference type="Proteomes" id="UP000635726">
    <property type="component" value="Unassembled WGS sequence"/>
</dbReference>
<dbReference type="RefSeq" id="WP_188964468.1">
    <property type="nucleotide sequence ID" value="NZ_BMOE01000017.1"/>
</dbReference>
<reference evidence="1" key="1">
    <citation type="journal article" date="2014" name="Int. J. Syst. Evol. Microbiol.">
        <title>Complete genome sequence of Corynebacterium casei LMG S-19264T (=DSM 44701T), isolated from a smear-ripened cheese.</title>
        <authorList>
            <consortium name="US DOE Joint Genome Institute (JGI-PGF)"/>
            <person name="Walter F."/>
            <person name="Albersmeier A."/>
            <person name="Kalinowski J."/>
            <person name="Ruckert C."/>
        </authorList>
    </citation>
    <scope>NUCLEOTIDE SEQUENCE</scope>
    <source>
        <strain evidence="1">JCM 14371</strain>
    </source>
</reference>
<organism evidence="1 2">
    <name type="scientific">Deinococcus aquiradiocola</name>
    <dbReference type="NCBI Taxonomy" id="393059"/>
    <lineage>
        <taxon>Bacteria</taxon>
        <taxon>Thermotogati</taxon>
        <taxon>Deinococcota</taxon>
        <taxon>Deinococci</taxon>
        <taxon>Deinococcales</taxon>
        <taxon>Deinococcaceae</taxon>
        <taxon>Deinococcus</taxon>
    </lineage>
</organism>
<accession>A0A917PPY8</accession>
<dbReference type="AlphaFoldDB" id="A0A917PPY8"/>
<comment type="caution">
    <text evidence="1">The sequence shown here is derived from an EMBL/GenBank/DDBJ whole genome shotgun (WGS) entry which is preliminary data.</text>
</comment>
<sequence>MNRIKTPQYYVYDGLPVKLEPTPRGGLKVKVFQRGTKTFKGDSTYLSHLLYDRDNLAREVTVEEFRRQVGRLHNYRGVKRAAKAYPYLRPLPLAH</sequence>
<name>A0A917PPY8_9DEIO</name>
<dbReference type="EMBL" id="BMOE01000017">
    <property type="protein sequence ID" value="GGJ86881.1"/>
    <property type="molecule type" value="Genomic_DNA"/>
</dbReference>
<reference evidence="1" key="2">
    <citation type="submission" date="2020-09" db="EMBL/GenBank/DDBJ databases">
        <authorList>
            <person name="Sun Q."/>
            <person name="Ohkuma M."/>
        </authorList>
    </citation>
    <scope>NUCLEOTIDE SEQUENCE</scope>
    <source>
        <strain evidence="1">JCM 14371</strain>
    </source>
</reference>
<keyword evidence="2" id="KW-1185">Reference proteome</keyword>